<dbReference type="RefSeq" id="XP_003289632.1">
    <property type="nucleotide sequence ID" value="XM_003289584.1"/>
</dbReference>
<reference evidence="2" key="1">
    <citation type="journal article" date="2011" name="Genome Biol.">
        <title>Comparative genomics of the social amoebae Dictyostelium discoideum and Dictyostelium purpureum.</title>
        <authorList>
            <consortium name="US DOE Joint Genome Institute (JGI-PGF)"/>
            <person name="Sucgang R."/>
            <person name="Kuo A."/>
            <person name="Tian X."/>
            <person name="Salerno W."/>
            <person name="Parikh A."/>
            <person name="Feasley C.L."/>
            <person name="Dalin E."/>
            <person name="Tu H."/>
            <person name="Huang E."/>
            <person name="Barry K."/>
            <person name="Lindquist E."/>
            <person name="Shapiro H."/>
            <person name="Bruce D."/>
            <person name="Schmutz J."/>
            <person name="Salamov A."/>
            <person name="Fey P."/>
            <person name="Gaudet P."/>
            <person name="Anjard C."/>
            <person name="Babu M.M."/>
            <person name="Basu S."/>
            <person name="Bushmanova Y."/>
            <person name="van der Wel H."/>
            <person name="Katoh-Kurasawa M."/>
            <person name="Dinh C."/>
            <person name="Coutinho P.M."/>
            <person name="Saito T."/>
            <person name="Elias M."/>
            <person name="Schaap P."/>
            <person name="Kay R.R."/>
            <person name="Henrissat B."/>
            <person name="Eichinger L."/>
            <person name="Rivero F."/>
            <person name="Putnam N.H."/>
            <person name="West C.M."/>
            <person name="Loomis W.F."/>
            <person name="Chisholm R.L."/>
            <person name="Shaulsky G."/>
            <person name="Strassmann J.E."/>
            <person name="Queller D.C."/>
            <person name="Kuspa A."/>
            <person name="Grigoriev I.V."/>
        </authorList>
    </citation>
    <scope>NUCLEOTIDE SEQUENCE [LARGE SCALE GENOMIC DNA]</scope>
    <source>
        <strain evidence="2">QSDP1</strain>
    </source>
</reference>
<dbReference type="AlphaFoldDB" id="F0ZQD2"/>
<dbReference type="VEuPathDB" id="AmoebaDB:DICPUDRAFT_92345"/>
<name>F0ZQD2_DICPU</name>
<dbReference type="Proteomes" id="UP000001064">
    <property type="component" value="Unassembled WGS sequence"/>
</dbReference>
<protein>
    <submittedName>
        <fullName evidence="1">Expressed protein</fullName>
    </submittedName>
</protein>
<keyword evidence="2" id="KW-1185">Reference proteome</keyword>
<dbReference type="InParanoid" id="F0ZQD2"/>
<dbReference type="GeneID" id="10502822"/>
<accession>F0ZQD2</accession>
<evidence type="ECO:0000313" key="1">
    <source>
        <dbReference type="EMBL" id="EGC33842.1"/>
    </source>
</evidence>
<organism evidence="1 2">
    <name type="scientific">Dictyostelium purpureum</name>
    <name type="common">Slime mold</name>
    <dbReference type="NCBI Taxonomy" id="5786"/>
    <lineage>
        <taxon>Eukaryota</taxon>
        <taxon>Amoebozoa</taxon>
        <taxon>Evosea</taxon>
        <taxon>Eumycetozoa</taxon>
        <taxon>Dictyostelia</taxon>
        <taxon>Dictyosteliales</taxon>
        <taxon>Dictyosteliaceae</taxon>
        <taxon>Dictyostelium</taxon>
    </lineage>
</organism>
<dbReference type="EMBL" id="GL871123">
    <property type="protein sequence ID" value="EGC33842.1"/>
    <property type="molecule type" value="Genomic_DNA"/>
</dbReference>
<dbReference type="KEGG" id="dpp:DICPUDRAFT_92345"/>
<evidence type="ECO:0000313" key="2">
    <source>
        <dbReference type="Proteomes" id="UP000001064"/>
    </source>
</evidence>
<proteinExistence type="predicted"/>
<gene>
    <name evidence="1" type="ORF">DICPUDRAFT_92345</name>
</gene>
<sequence length="61" mass="6534">MTIINSLQNLNSLDNKKYLKSTRSQQAAASNLDVNSLPQVGNNSVAMSAPEWVATRICGLG</sequence>